<evidence type="ECO:0008006" key="4">
    <source>
        <dbReference type="Google" id="ProtNLM"/>
    </source>
</evidence>
<protein>
    <recommendedName>
        <fullName evidence="4">Lipoprotein</fullName>
    </recommendedName>
</protein>
<dbReference type="EMBL" id="JTLZ01000005">
    <property type="protein sequence ID" value="KHO25944.1"/>
    <property type="molecule type" value="Genomic_DNA"/>
</dbReference>
<accession>A0ABR4YUX7</accession>
<feature type="region of interest" description="Disordered" evidence="1">
    <location>
        <begin position="38"/>
        <end position="83"/>
    </location>
</feature>
<proteinExistence type="predicted"/>
<sequence>MAATCGAAIVLAVVVSCGSGKPMPNIEEDVTIPRMTIGETITGEPEVPAGDTQAPTTPPTTPQTPRATPPVSATPPPDFGHPH</sequence>
<evidence type="ECO:0000313" key="3">
    <source>
        <dbReference type="Proteomes" id="UP000031004"/>
    </source>
</evidence>
<feature type="compositionally biased region" description="Pro residues" evidence="1">
    <location>
        <begin position="72"/>
        <end position="83"/>
    </location>
</feature>
<reference evidence="2 3" key="1">
    <citation type="submission" date="2014-11" db="EMBL/GenBank/DDBJ databases">
        <title>Mycobacterium setense Manresensis Genome.</title>
        <authorList>
            <person name="Rech G."/>
            <person name="Sumoy L."/>
        </authorList>
    </citation>
    <scope>NUCLEOTIDE SEQUENCE [LARGE SCALE GENOMIC DNA]</scope>
    <source>
        <strain evidence="2 3">Manresensis</strain>
    </source>
</reference>
<name>A0ABR4YUX7_9MYCO</name>
<gene>
    <name evidence="2" type="ORF">QQ44_09035</name>
</gene>
<comment type="caution">
    <text evidence="2">The sequence shown here is derived from an EMBL/GenBank/DDBJ whole genome shotgun (WGS) entry which is preliminary data.</text>
</comment>
<evidence type="ECO:0000313" key="2">
    <source>
        <dbReference type="EMBL" id="KHO25944.1"/>
    </source>
</evidence>
<evidence type="ECO:0000256" key="1">
    <source>
        <dbReference type="SAM" id="MobiDB-lite"/>
    </source>
</evidence>
<organism evidence="2 3">
    <name type="scientific">Mycolicibacterium setense</name>
    <dbReference type="NCBI Taxonomy" id="431269"/>
    <lineage>
        <taxon>Bacteria</taxon>
        <taxon>Bacillati</taxon>
        <taxon>Actinomycetota</taxon>
        <taxon>Actinomycetes</taxon>
        <taxon>Mycobacteriales</taxon>
        <taxon>Mycobacteriaceae</taxon>
        <taxon>Mycolicibacterium</taxon>
    </lineage>
</organism>
<dbReference type="Proteomes" id="UP000031004">
    <property type="component" value="Unassembled WGS sequence"/>
</dbReference>
<keyword evidence="3" id="KW-1185">Reference proteome</keyword>